<dbReference type="EMBL" id="LR812631">
    <property type="protein sequence ID" value="CAC5428167.1"/>
    <property type="molecule type" value="Genomic_DNA"/>
</dbReference>
<organism evidence="2 3">
    <name type="scientific">Leishmania donovani</name>
    <dbReference type="NCBI Taxonomy" id="5661"/>
    <lineage>
        <taxon>Eukaryota</taxon>
        <taxon>Discoba</taxon>
        <taxon>Euglenozoa</taxon>
        <taxon>Kinetoplastea</taxon>
        <taxon>Metakinetoplastina</taxon>
        <taxon>Trypanosomatida</taxon>
        <taxon>Trypanosomatidae</taxon>
        <taxon>Leishmaniinae</taxon>
        <taxon>Leishmania</taxon>
    </lineage>
</organism>
<evidence type="ECO:0000313" key="3">
    <source>
        <dbReference type="Proteomes" id="UP000601710"/>
    </source>
</evidence>
<feature type="region of interest" description="Disordered" evidence="1">
    <location>
        <begin position="692"/>
        <end position="716"/>
    </location>
</feature>
<evidence type="ECO:0000313" key="2">
    <source>
        <dbReference type="EMBL" id="CAC5428167.1"/>
    </source>
</evidence>
<feature type="compositionally biased region" description="Basic and acidic residues" evidence="1">
    <location>
        <begin position="1"/>
        <end position="11"/>
    </location>
</feature>
<feature type="region of interest" description="Disordered" evidence="1">
    <location>
        <begin position="499"/>
        <end position="535"/>
    </location>
</feature>
<feature type="compositionally biased region" description="Basic and acidic residues" evidence="1">
    <location>
        <begin position="884"/>
        <end position="897"/>
    </location>
</feature>
<dbReference type="Proteomes" id="UP000601710">
    <property type="component" value="Chromosome 11"/>
</dbReference>
<name>A0A6J8F552_LEIDO</name>
<accession>A0A6J8F552</accession>
<sequence length="1942" mass="200467">MGDEQITEKQGRSSVIDGAAGPPPSPPQRQATGRETGNHIAHVFRALQQLQPLGSGLSASSSQPTNSSAFENGAAAWMCSHLDLLWESIASSATETPSAHVNAAAASMATHPRTRLVLQLLALEALRREQRRGVFPLSSPPRSSVSTTASLLEATSGAATSAAAVAAPAACRSLCSGPSCHRDTHFEVGGLPVVYHWLWQRAAALPSGLAVAESPYGDLSALMMEWAALALPAWLESSEEVRWRYERDEVLRLVHESTTAAAACGFANAEKGAREAEETAATVPGLVQQSDASAADTVAANSVRSLIRNQAVFMPRVKDVNDEGVSEPSLAAVPRPLSTSAAHGAASSPPRRVLQLVVAAAANLATAQQADLTIAKTTAVVPLPSPAAESEEALAKKTGREPTTVSGTVAAFRMTPPLQSQAGDTPAMSLANAAGSGDGDVVLKKRLAIQLPRTTGGIAVPREAATAATTIAAEPSCNTAVDDVVARVATRPLMLLSDEGFTDDDGEARGSMAEANDSAQDGSALASPAPEATENTAACMRSRLRRWRRIAPVVLDAPPGSEAAQDVCTVLEALGFAAAGEDDCADKTLTELAPSCCSAQAPGELLKGPKAPTSRRFSEGAARARMPLCPLGRLPPLLAAHAWLSNPSLRSSWLAHIIAVPSPECSLTAVVAGSEACLKDGGTALVSSRDAQATPLPVPASSPSSSAHCSGDAPPRPQLHAASPALSCIALADHRVFAMLDELLWCAHPSASAFLLSFEENLHRYLCYPLAGVCAAAPAAATATKSGFCKSLSHPEQGARIAGSHGTSAPRPLAVSAWKAYLELRYGKAHLRQPKHLHPPPLRTVTSTKAAISKSDTRQNAEPSATAAAAAAPLTAGGPHCTKKREAGGRTAEDEAATRPAMSSVAASAAVAARTPLLPFVAAAFAASSSATASTATYAAVMDVAAMVFLAELRRVGAIAMTEKARGAVQVLQACHAGRGAGPLRQSTQQRGGESGGSAESGVCVESTADAEGVRQFSSDAVDAYCFKAVQGGGGISVSSLQALLEGTVERDTSLCRYVCRWFAPLSPLPVATMASHVQESKRDARDEKRSLVTLAAHLWLALVTVLSLGESATAQYVRGVLMPPASLPVTPCSPSLTSVAAVGAAAETEAVGVPSWMARTSLAPFTMPTLFRSTLEDLYQEESAATAAAVAVAGKNHNPPCRPSSLPLCAPGFLRDEEDPASRATTSCRAAPASVATATLKGCAPVTLATQDTLVLSAAVALRHPRVILRQLHFLWQLSDCENRDGHATKADDGSHHSATLGSPSPALLDTGRTAASTRRAAGAADPRATAKGTSDPTAFSFKQEFATRVASLVECVQMASLAGLPPPLAASLMPSRPSSSAVPAEASGGALSGGASASSMRQWSTGPSTSAVHVSAAVASSQQQCGAAALPPPVPPPNADSARAVTAHATSIRLRLQLSSKTSPSSAVTAGVGAFKAPTTDGVKRSREMDEVDVGCTEPAVLSNSENVATRSSRPAKLHRMDGVATHALQLKSDSWARAPPPPPPPPLEGLAELHVRWADEVYEKGGSVRLSLTPLAATSSGAASDAEAATSRSALLLTMVADTLWDVLQHIHAQALGVAVGSAHVPRGDDPIPNDPSAATSASPSFLLRDAEATPGGVPVRRTLLRLRVSPAYRALQRLWQAINPPTVSERSVAVSSEAGTLPPTGGAAAGHPRLDVVLPATASQLATAVDLRVYTSLTASLRGVVCIVLGYAVHGCLQAVWRNWCALCKMHEDSATTAGCATAPSGSAQQPSRTPFPPSHGSYAWLTGQLHALLDEVLQPLNRILKVSLSEVDDIEPVGDRGAPDVVRCDGHVLAEPLSSLLRQPGATHVEALATAAWLTYKPLGLVLLPGHIRRLDAAMPRCLRGDCAAMSGGLHRLDAYEAWAQVKAALQQAGVQA</sequence>
<protein>
    <submittedName>
        <fullName evidence="2">Hypothetical_protein_conserved</fullName>
    </submittedName>
</protein>
<feature type="region of interest" description="Disordered" evidence="1">
    <location>
        <begin position="1374"/>
        <end position="1409"/>
    </location>
</feature>
<dbReference type="VEuPathDB" id="TriTrypDB:LDHU3_11.0840"/>
<reference evidence="2" key="1">
    <citation type="submission" date="2020-06" db="EMBL/GenBank/DDBJ databases">
        <authorList>
            <person name="Camacho E."/>
            <person name="Gonzalez-de la Fuente S."/>
            <person name="Rastrojo A."/>
            <person name="Peiro-Pastor R."/>
            <person name="Solana JC."/>
            <person name="Tabera L."/>
            <person name="Gamarro F."/>
            <person name="Carrasco-Ramiro F."/>
            <person name="Requena JM."/>
            <person name="Aguado B."/>
        </authorList>
    </citation>
    <scope>NUCLEOTIDE SEQUENCE</scope>
</reference>
<feature type="region of interest" description="Disordered" evidence="1">
    <location>
        <begin position="981"/>
        <end position="1001"/>
    </location>
</feature>
<feature type="compositionally biased region" description="Low complexity" evidence="1">
    <location>
        <begin position="1374"/>
        <end position="1401"/>
    </location>
</feature>
<proteinExistence type="predicted"/>
<dbReference type="VEuPathDB" id="TriTrypDB:LdCL_110011900"/>
<feature type="compositionally biased region" description="Basic and acidic residues" evidence="1">
    <location>
        <begin position="1288"/>
        <end position="1297"/>
    </location>
</feature>
<feature type="region of interest" description="Disordered" evidence="1">
    <location>
        <begin position="833"/>
        <end position="900"/>
    </location>
</feature>
<feature type="region of interest" description="Disordered" evidence="1">
    <location>
        <begin position="1288"/>
        <end position="1338"/>
    </location>
</feature>
<feature type="region of interest" description="Disordered" evidence="1">
    <location>
        <begin position="1"/>
        <end position="34"/>
    </location>
</feature>
<feature type="compositionally biased region" description="Low complexity" evidence="1">
    <location>
        <begin position="1312"/>
        <end position="1332"/>
    </location>
</feature>
<gene>
    <name evidence="2" type="ORF">LDHU3_11.0840</name>
</gene>
<evidence type="ECO:0000256" key="1">
    <source>
        <dbReference type="SAM" id="MobiDB-lite"/>
    </source>
</evidence>
<feature type="compositionally biased region" description="Low complexity" evidence="1">
    <location>
        <begin position="865"/>
        <end position="879"/>
    </location>
</feature>
<dbReference type="VEuPathDB" id="TriTrypDB:LdBPK_110650.1"/>
<feature type="compositionally biased region" description="Low complexity" evidence="1">
    <location>
        <begin position="693"/>
        <end position="713"/>
    </location>
</feature>